<accession>A0A8S5U1X7</accession>
<reference evidence="1" key="1">
    <citation type="journal article" date="2021" name="Proc. Natl. Acad. Sci. U.S.A.">
        <title>A Catalog of Tens of Thousands of Viruses from Human Metagenomes Reveals Hidden Associations with Chronic Diseases.</title>
        <authorList>
            <person name="Tisza M.J."/>
            <person name="Buck C.B."/>
        </authorList>
    </citation>
    <scope>NUCLEOTIDE SEQUENCE</scope>
    <source>
        <strain evidence="1">CtdHi7</strain>
    </source>
</reference>
<organism evidence="1">
    <name type="scientific">Siphoviridae sp. ctdHi7</name>
    <dbReference type="NCBI Taxonomy" id="2825577"/>
    <lineage>
        <taxon>Viruses</taxon>
        <taxon>Duplodnaviria</taxon>
        <taxon>Heunggongvirae</taxon>
        <taxon>Uroviricota</taxon>
        <taxon>Caudoviricetes</taxon>
    </lineage>
</organism>
<evidence type="ECO:0000313" key="1">
    <source>
        <dbReference type="EMBL" id="DAF88438.1"/>
    </source>
</evidence>
<sequence>MSAIFLARGNAYFGSSKTDEGGNVIESKPAHFETSDDGPCIALGKIDLDTMEIKGVESVYGDFQASGYLQGVLDNLQPKRKTDIPDIKGMLRAASADGFDICDYCKEGGYNCRDCIISSWKEEKL</sequence>
<name>A0A8S5U1X7_9CAUD</name>
<proteinExistence type="predicted"/>
<protein>
    <submittedName>
        <fullName evidence="1">Uncharacterized protein</fullName>
    </submittedName>
</protein>
<dbReference type="EMBL" id="BK015985">
    <property type="protein sequence ID" value="DAF88438.1"/>
    <property type="molecule type" value="Genomic_DNA"/>
</dbReference>